<dbReference type="SMART" id="SM00248">
    <property type="entry name" value="ANK"/>
    <property type="match status" value="13"/>
</dbReference>
<evidence type="ECO:0000256" key="2">
    <source>
        <dbReference type="ARBA" id="ARBA00023043"/>
    </source>
</evidence>
<feature type="repeat" description="ANK" evidence="3">
    <location>
        <begin position="688"/>
        <end position="720"/>
    </location>
</feature>
<feature type="compositionally biased region" description="Polar residues" evidence="4">
    <location>
        <begin position="324"/>
        <end position="333"/>
    </location>
</feature>
<dbReference type="SUPFAM" id="SSF48403">
    <property type="entry name" value="Ankyrin repeat"/>
    <property type="match status" value="3"/>
</dbReference>
<evidence type="ECO:0000256" key="1">
    <source>
        <dbReference type="ARBA" id="ARBA00022737"/>
    </source>
</evidence>
<feature type="region of interest" description="Disordered" evidence="4">
    <location>
        <begin position="198"/>
        <end position="242"/>
    </location>
</feature>
<feature type="repeat" description="ANK" evidence="3">
    <location>
        <begin position="503"/>
        <end position="535"/>
    </location>
</feature>
<keyword evidence="6" id="KW-1185">Reference proteome</keyword>
<dbReference type="InterPro" id="IPR002110">
    <property type="entry name" value="Ankyrin_rpt"/>
</dbReference>
<keyword evidence="2 3" id="KW-0040">ANK repeat</keyword>
<dbReference type="PROSITE" id="PS50088">
    <property type="entry name" value="ANK_REPEAT"/>
    <property type="match status" value="3"/>
</dbReference>
<dbReference type="Proteomes" id="UP000326198">
    <property type="component" value="Unassembled WGS sequence"/>
</dbReference>
<dbReference type="PANTHER" id="PTHR24198">
    <property type="entry name" value="ANKYRIN REPEAT AND PROTEIN KINASE DOMAIN-CONTAINING PROTEIN"/>
    <property type="match status" value="1"/>
</dbReference>
<dbReference type="AlphaFoldDB" id="A0A5N7BBA4"/>
<feature type="compositionally biased region" description="Polar residues" evidence="4">
    <location>
        <begin position="288"/>
        <end position="298"/>
    </location>
</feature>
<dbReference type="EMBL" id="ML736200">
    <property type="protein sequence ID" value="KAE8379031.1"/>
    <property type="molecule type" value="Genomic_DNA"/>
</dbReference>
<name>A0A5N7BBA4_9EURO</name>
<gene>
    <name evidence="5" type="ORF">BDV26DRAFT_291745</name>
</gene>
<evidence type="ECO:0000256" key="3">
    <source>
        <dbReference type="PROSITE-ProRule" id="PRU00023"/>
    </source>
</evidence>
<feature type="region of interest" description="Disordered" evidence="4">
    <location>
        <begin position="259"/>
        <end position="333"/>
    </location>
</feature>
<reference evidence="5 6" key="1">
    <citation type="submission" date="2019-04" db="EMBL/GenBank/DDBJ databases">
        <title>Friends and foes A comparative genomics studyof 23 Aspergillus species from section Flavi.</title>
        <authorList>
            <consortium name="DOE Joint Genome Institute"/>
            <person name="Kjaerbolling I."/>
            <person name="Vesth T."/>
            <person name="Frisvad J.C."/>
            <person name="Nybo J.L."/>
            <person name="Theobald S."/>
            <person name="Kildgaard S."/>
            <person name="Isbrandt T."/>
            <person name="Kuo A."/>
            <person name="Sato A."/>
            <person name="Lyhne E.K."/>
            <person name="Kogle M.E."/>
            <person name="Wiebenga A."/>
            <person name="Kun R.S."/>
            <person name="Lubbers R.J."/>
            <person name="Makela M.R."/>
            <person name="Barry K."/>
            <person name="Chovatia M."/>
            <person name="Clum A."/>
            <person name="Daum C."/>
            <person name="Haridas S."/>
            <person name="He G."/>
            <person name="LaButti K."/>
            <person name="Lipzen A."/>
            <person name="Mondo S."/>
            <person name="Riley R."/>
            <person name="Salamov A."/>
            <person name="Simmons B.A."/>
            <person name="Magnuson J.K."/>
            <person name="Henrissat B."/>
            <person name="Mortensen U.H."/>
            <person name="Larsen T.O."/>
            <person name="Devries R.P."/>
            <person name="Grigoriev I.V."/>
            <person name="Machida M."/>
            <person name="Baker S.E."/>
            <person name="Andersen M.R."/>
        </authorList>
    </citation>
    <scope>NUCLEOTIDE SEQUENCE [LARGE SCALE GENOMIC DNA]</scope>
    <source>
        <strain evidence="5 6">IBT 29228</strain>
    </source>
</reference>
<feature type="compositionally biased region" description="Pro residues" evidence="4">
    <location>
        <begin position="206"/>
        <end position="219"/>
    </location>
</feature>
<dbReference type="InterPro" id="IPR036770">
    <property type="entry name" value="Ankyrin_rpt-contain_sf"/>
</dbReference>
<proteinExistence type="predicted"/>
<sequence length="907" mass="98204">MAPTPEDAVFAISAQATQLGNRISVRMLDYLSTVHDIPDGFGDLSKVFLDTCRSLWTIEAGLSESMTANRPLPQIIVQEVEKKFTEAYRDFQHLDRVVTKLTQYEHRGALGRLQRGWNRPSHELGKIRESLKKTMEALQISVLAFHWSLGDTKPEESVGVGYAGLAAALDRMAKGRSVAGINKAKSLERGIAEMKQPSHAIKAAPAGPPPSVPVPPVPPKLSSSQENVSRDGGSGSHGGVFSEAMPETLSSVLSLDSLSLSSSQPGRDLDLSRIRTRNTTGKGDDQHYLQSSSASTLAQDIDMDPSSALPSKASYRKRDLPSMPQRTPSNTSAANVGHLKNALASAVRARNHQLMEQLLDSGVSPDMGENTHPLNEAILHRDHEGMRLLLLFGANPNGADREGRSPLYSAVEGSFMDGATLLLKYRADPNLMVGSELESPLGLCVTSLKTGLVHILLAHGADANHEMRNGSTVLIEAIRRKAPQRLVDMLLDASADPNLKNREGKSALFEAVQADQVTIVTTLLDHGANPNLPGPEHVLWSAIYRPACLRILMARGADVRKTPGIMEQATGINNIDAVRILLQAGVDPNSKKDGIYTPLCSAIRDNRGDIFALLLASGADPNVMASEWPAWKCVTHFRTHLLPDLVDAGADLHQPPGIVEMAVQVNNGEAAQWLLEHGGANPNDRNEQGHTALTTAIRDNNVELLTLLLAHGADPNQRGQDWPVCMAVRSPALLQQILPAVTDLAAHKGVMELAVLANQLDSIKLLLAAGASVEYKNGGVFSPLTTALREGHEDIVRFLLNEGGADPNAPGEHLPIVKAVRRCDDGDFKMIELLLEKGADPNKTYREWNAIMQAIENRDLRLLRLLIEKGGGVDLEQKDETGKTVMEMVDASGWSEARQLLLDNARP</sequence>
<feature type="repeat" description="ANK" evidence="3">
    <location>
        <begin position="469"/>
        <end position="502"/>
    </location>
</feature>
<dbReference type="PANTHER" id="PTHR24198:SF165">
    <property type="entry name" value="ANKYRIN REPEAT-CONTAINING PROTEIN-RELATED"/>
    <property type="match status" value="1"/>
</dbReference>
<dbReference type="OrthoDB" id="20872at2759"/>
<dbReference type="Gene3D" id="1.25.40.20">
    <property type="entry name" value="Ankyrin repeat-containing domain"/>
    <property type="match status" value="2"/>
</dbReference>
<organism evidence="5 6">
    <name type="scientific">Aspergillus bertholletiae</name>
    <dbReference type="NCBI Taxonomy" id="1226010"/>
    <lineage>
        <taxon>Eukaryota</taxon>
        <taxon>Fungi</taxon>
        <taxon>Dikarya</taxon>
        <taxon>Ascomycota</taxon>
        <taxon>Pezizomycotina</taxon>
        <taxon>Eurotiomycetes</taxon>
        <taxon>Eurotiomycetidae</taxon>
        <taxon>Eurotiales</taxon>
        <taxon>Aspergillaceae</taxon>
        <taxon>Aspergillus</taxon>
        <taxon>Aspergillus subgen. Circumdati</taxon>
    </lineage>
</organism>
<accession>A0A5N7BBA4</accession>
<evidence type="ECO:0000313" key="6">
    <source>
        <dbReference type="Proteomes" id="UP000326198"/>
    </source>
</evidence>
<keyword evidence="1" id="KW-0677">Repeat</keyword>
<evidence type="ECO:0000256" key="4">
    <source>
        <dbReference type="SAM" id="MobiDB-lite"/>
    </source>
</evidence>
<dbReference type="PROSITE" id="PS50297">
    <property type="entry name" value="ANK_REP_REGION"/>
    <property type="match status" value="2"/>
</dbReference>
<protein>
    <submittedName>
        <fullName evidence="5">Ankyrin repeat-containing domain protein</fullName>
    </submittedName>
</protein>
<dbReference type="Pfam" id="PF12796">
    <property type="entry name" value="Ank_2"/>
    <property type="match status" value="5"/>
</dbReference>
<evidence type="ECO:0000313" key="5">
    <source>
        <dbReference type="EMBL" id="KAE8379031.1"/>
    </source>
</evidence>